<dbReference type="OrthoDB" id="1820449at2759"/>
<proteinExistence type="predicted"/>
<evidence type="ECO:0000313" key="2">
    <source>
        <dbReference type="Proteomes" id="UP000326396"/>
    </source>
</evidence>
<name>A0A5N6LT32_9ASTR</name>
<evidence type="ECO:0000313" key="1">
    <source>
        <dbReference type="EMBL" id="KAD2804736.1"/>
    </source>
</evidence>
<protein>
    <submittedName>
        <fullName evidence="1">Uncharacterized protein</fullName>
    </submittedName>
</protein>
<keyword evidence="2" id="KW-1185">Reference proteome</keyword>
<gene>
    <name evidence="1" type="ORF">E3N88_38113</name>
</gene>
<comment type="caution">
    <text evidence="1">The sequence shown here is derived from an EMBL/GenBank/DDBJ whole genome shotgun (WGS) entry which is preliminary data.</text>
</comment>
<dbReference type="EMBL" id="SZYD01000018">
    <property type="protein sequence ID" value="KAD2804736.1"/>
    <property type="molecule type" value="Genomic_DNA"/>
</dbReference>
<organism evidence="1 2">
    <name type="scientific">Mikania micrantha</name>
    <name type="common">bitter vine</name>
    <dbReference type="NCBI Taxonomy" id="192012"/>
    <lineage>
        <taxon>Eukaryota</taxon>
        <taxon>Viridiplantae</taxon>
        <taxon>Streptophyta</taxon>
        <taxon>Embryophyta</taxon>
        <taxon>Tracheophyta</taxon>
        <taxon>Spermatophyta</taxon>
        <taxon>Magnoliopsida</taxon>
        <taxon>eudicotyledons</taxon>
        <taxon>Gunneridae</taxon>
        <taxon>Pentapetalae</taxon>
        <taxon>asterids</taxon>
        <taxon>campanulids</taxon>
        <taxon>Asterales</taxon>
        <taxon>Asteraceae</taxon>
        <taxon>Asteroideae</taxon>
        <taxon>Heliantheae alliance</taxon>
        <taxon>Eupatorieae</taxon>
        <taxon>Mikania</taxon>
    </lineage>
</organism>
<reference evidence="1 2" key="1">
    <citation type="submission" date="2019-05" db="EMBL/GenBank/DDBJ databases">
        <title>Mikania micrantha, genome provides insights into the molecular mechanism of rapid growth.</title>
        <authorList>
            <person name="Liu B."/>
        </authorList>
    </citation>
    <scope>NUCLEOTIDE SEQUENCE [LARGE SCALE GENOMIC DNA]</scope>
    <source>
        <strain evidence="1">NLD-2019</strain>
        <tissue evidence="1">Leaf</tissue>
    </source>
</reference>
<dbReference type="AlphaFoldDB" id="A0A5N6LT32"/>
<dbReference type="Proteomes" id="UP000326396">
    <property type="component" value="Linkage Group LG8"/>
</dbReference>
<accession>A0A5N6LT32</accession>
<sequence length="140" mass="16390">MRYMKLHKFKFEENDHAFVVENKRASNDDQKVKRMLEAAQKILTAYKDRQWDFARNVRRSDRQAKAEAKERIKVGEHELRCFRYLSSGKEGPPKHSSCLQTGEVDATYEKGSEWVKRHVHHVLLLPFTSISTTNIIAITT</sequence>